<dbReference type="SUPFAM" id="SSF161060">
    <property type="entry name" value="ATP synthase B chain-like"/>
    <property type="match status" value="1"/>
</dbReference>
<keyword evidence="1 8" id="KW-0813">Transport</keyword>
<keyword evidence="7 8" id="KW-0472">Membrane</keyword>
<keyword evidence="3 8" id="KW-0375">Hydrogen ion transport</keyword>
<dbReference type="GO" id="GO:0045259">
    <property type="term" value="C:proton-transporting ATP synthase complex"/>
    <property type="evidence" value="ECO:0007669"/>
    <property type="project" value="UniProtKB-KW"/>
</dbReference>
<keyword evidence="10" id="KW-1185">Reference proteome</keyword>
<dbReference type="OrthoDB" id="67388at2759"/>
<evidence type="ECO:0000313" key="10">
    <source>
        <dbReference type="Proteomes" id="UP000308199"/>
    </source>
</evidence>
<dbReference type="EMBL" id="SGPK01000084">
    <property type="protein sequence ID" value="THH08869.1"/>
    <property type="molecule type" value="Genomic_DNA"/>
</dbReference>
<dbReference type="AlphaFoldDB" id="A0A4S4LB72"/>
<comment type="function">
    <text evidence="8">Subunit b, of the mitochondrial membrane ATP synthase complex (F(1)F(0) ATP synthase or Complex V) that produces ATP from ADP in the presence of a proton gradient across the membrane which is generated by electron transport complexes of the respiratory chain. ATP synthase complex consist of a soluble F(1) head domain - the catalytic core - and a membrane F(1) domain - the membrane proton channel. These two domains are linked by a central stalk rotating inside the F(1) region and a stationary peripheral stalk. During catalysis, ATP synthesis in the catalytic domain of F(1) is coupled via a rotary mechanism of the central stalk subunits to proton translocation. In vivo, can only synthesize ATP although its ATP hydrolase activity can be activated artificially in vitro. Part of the complex F(0) domain. Part of the complex F(0) domain and the peripheric stalk, which acts as a stator to hold the catalytic alpha(3)beta(3) subcomplex and subunit a/ATP6 static relative to the rotary elements.</text>
</comment>
<organism evidence="9 10">
    <name type="scientific">Phellinidium pouzarii</name>
    <dbReference type="NCBI Taxonomy" id="167371"/>
    <lineage>
        <taxon>Eukaryota</taxon>
        <taxon>Fungi</taxon>
        <taxon>Dikarya</taxon>
        <taxon>Basidiomycota</taxon>
        <taxon>Agaricomycotina</taxon>
        <taxon>Agaricomycetes</taxon>
        <taxon>Hymenochaetales</taxon>
        <taxon>Hymenochaetaceae</taxon>
        <taxon>Phellinidium</taxon>
    </lineage>
</organism>
<evidence type="ECO:0000256" key="5">
    <source>
        <dbReference type="ARBA" id="ARBA00023065"/>
    </source>
</evidence>
<dbReference type="GO" id="GO:0005743">
    <property type="term" value="C:mitochondrial inner membrane"/>
    <property type="evidence" value="ECO:0007669"/>
    <property type="project" value="UniProtKB-SubCell"/>
</dbReference>
<dbReference type="FunFam" id="1.20.5.2210:FF:000002">
    <property type="entry name" value="ATP synthase subunit 4 mitochondrial"/>
    <property type="match status" value="1"/>
</dbReference>
<comment type="subunit">
    <text evidence="8">F-type ATPases have 2 components, CF(1) - the catalytic core - and CF(0) - the membrane proton channel. In yeast, the dimeric form of ATP synthase consists of 17 polypeptides: alpha, beta, gamma, delta, epsilon, 4 (B), 5 (OSCP), 6 (A), 8, 9 (C), d, E (Tim11), f, g, h, i/j and k.</text>
</comment>
<evidence type="ECO:0000256" key="2">
    <source>
        <dbReference type="ARBA" id="ARBA00022547"/>
    </source>
</evidence>
<keyword evidence="6 8" id="KW-0496">Mitochondrion</keyword>
<keyword evidence="4 8" id="KW-0999">Mitochondrion inner membrane</keyword>
<proteinExistence type="inferred from homology"/>
<evidence type="ECO:0000256" key="4">
    <source>
        <dbReference type="ARBA" id="ARBA00022792"/>
    </source>
</evidence>
<comment type="caution">
    <text evidence="9">The sequence shown here is derived from an EMBL/GenBank/DDBJ whole genome shotgun (WGS) entry which is preliminary data.</text>
</comment>
<keyword evidence="2 8" id="KW-0138">CF(0)</keyword>
<reference evidence="9 10" key="1">
    <citation type="submission" date="2019-02" db="EMBL/GenBank/DDBJ databases">
        <title>Genome sequencing of the rare red list fungi Phellinidium pouzarii.</title>
        <authorList>
            <person name="Buettner E."/>
            <person name="Kellner H."/>
        </authorList>
    </citation>
    <scope>NUCLEOTIDE SEQUENCE [LARGE SCALE GENOMIC DNA]</scope>
    <source>
        <strain evidence="9 10">DSM 108285</strain>
    </source>
</reference>
<accession>A0A4S4LB72</accession>
<evidence type="ECO:0000313" key="9">
    <source>
        <dbReference type="EMBL" id="THH08869.1"/>
    </source>
</evidence>
<keyword evidence="5 8" id="KW-0406">Ion transport</keyword>
<protein>
    <recommendedName>
        <fullName evidence="8">ATP synthase subunit 4</fullName>
    </recommendedName>
</protein>
<dbReference type="Proteomes" id="UP000308199">
    <property type="component" value="Unassembled WGS sequence"/>
</dbReference>
<dbReference type="PANTHER" id="PTHR12733">
    <property type="entry name" value="MITOCHONDRIAL ATP SYNTHASE B CHAIN"/>
    <property type="match status" value="1"/>
</dbReference>
<sequence>MASRVAVSSLRVAASKVRPATAAAAVPKVIPSRNMSSDRQPPAERASAILNSVPSSSLASKTGTVVLGTGLMAAAISQELYVVNEETVILAGFVILATYIGKSIREPYNNWAEGHISKIRGILNGARAEHTEAVKGRIQSVEEMKDVVAITEGLFALSKETAKLEAEAFVQRQHVALASELKAVLDSWVRYEQQAKESEQAQLAKTVIDTVLKGISNEKTQRDILASAIAEVEHLVKAKAI</sequence>
<dbReference type="PANTHER" id="PTHR12733:SF3">
    <property type="entry name" value="ATP SYNTHASE F(0) COMPLEX SUBUNIT B1, MITOCHONDRIAL"/>
    <property type="match status" value="1"/>
</dbReference>
<evidence type="ECO:0000256" key="6">
    <source>
        <dbReference type="ARBA" id="ARBA00023128"/>
    </source>
</evidence>
<dbReference type="GO" id="GO:0046933">
    <property type="term" value="F:proton-transporting ATP synthase activity, rotational mechanism"/>
    <property type="evidence" value="ECO:0007669"/>
    <property type="project" value="TreeGrafter"/>
</dbReference>
<gene>
    <name evidence="9" type="ORF">EW145_g2429</name>
</gene>
<dbReference type="Gene3D" id="1.20.5.2210">
    <property type="match status" value="1"/>
</dbReference>
<evidence type="ECO:0000256" key="7">
    <source>
        <dbReference type="ARBA" id="ARBA00023136"/>
    </source>
</evidence>
<dbReference type="InterPro" id="IPR013837">
    <property type="entry name" value="ATP_synth_F0_suB"/>
</dbReference>
<evidence type="ECO:0000256" key="8">
    <source>
        <dbReference type="RuleBase" id="RU368017"/>
    </source>
</evidence>
<dbReference type="Pfam" id="PF05405">
    <property type="entry name" value="Mt_ATP-synt_B"/>
    <property type="match status" value="1"/>
</dbReference>
<name>A0A4S4LB72_9AGAM</name>
<evidence type="ECO:0000256" key="3">
    <source>
        <dbReference type="ARBA" id="ARBA00022781"/>
    </source>
</evidence>
<comment type="subcellular location">
    <subcellularLocation>
        <location evidence="8">Mitochondrion</location>
    </subcellularLocation>
    <subcellularLocation>
        <location evidence="8">Mitochondrion inner membrane</location>
    </subcellularLocation>
</comment>
<evidence type="ECO:0000256" key="1">
    <source>
        <dbReference type="ARBA" id="ARBA00022448"/>
    </source>
</evidence>
<comment type="similarity">
    <text evidence="8">Belongs to the eukaryotic ATPase B chain family.</text>
</comment>
<dbReference type="InterPro" id="IPR008688">
    <property type="entry name" value="ATP_synth_Bsub_B/MI25"/>
</dbReference>